<proteinExistence type="predicted"/>
<feature type="domain" description="SCP" evidence="2">
    <location>
        <begin position="11"/>
        <end position="120"/>
    </location>
</feature>
<dbReference type="RefSeq" id="WP_160894522.1">
    <property type="nucleotide sequence ID" value="NZ_WUMU01000012.1"/>
</dbReference>
<evidence type="ECO:0000313" key="3">
    <source>
        <dbReference type="EMBL" id="MXN18390.1"/>
    </source>
</evidence>
<dbReference type="CDD" id="cd05379">
    <property type="entry name" value="CAP_bacterial"/>
    <property type="match status" value="1"/>
</dbReference>
<reference evidence="3 4" key="1">
    <citation type="submission" date="2019-12" db="EMBL/GenBank/DDBJ databases">
        <authorList>
            <person name="Li M."/>
        </authorList>
    </citation>
    <scope>NUCLEOTIDE SEQUENCE [LARGE SCALE GENOMIC DNA]</scope>
    <source>
        <strain evidence="3 4">GBMRC 2024</strain>
    </source>
</reference>
<dbReference type="InterPro" id="IPR035940">
    <property type="entry name" value="CAP_sf"/>
</dbReference>
<keyword evidence="4" id="KW-1185">Reference proteome</keyword>
<dbReference type="AlphaFoldDB" id="A0A6L7G4T8"/>
<feature type="region of interest" description="Disordered" evidence="1">
    <location>
        <begin position="23"/>
        <end position="61"/>
    </location>
</feature>
<dbReference type="SUPFAM" id="SSF55797">
    <property type="entry name" value="PR-1-like"/>
    <property type="match status" value="1"/>
</dbReference>
<accession>A0A6L7G4T8</accession>
<dbReference type="EMBL" id="WUMU01000012">
    <property type="protein sequence ID" value="MXN18390.1"/>
    <property type="molecule type" value="Genomic_DNA"/>
</dbReference>
<evidence type="ECO:0000259" key="2">
    <source>
        <dbReference type="Pfam" id="PF00188"/>
    </source>
</evidence>
<dbReference type="InterPro" id="IPR014044">
    <property type="entry name" value="CAP_dom"/>
</dbReference>
<dbReference type="Pfam" id="PF00188">
    <property type="entry name" value="CAP"/>
    <property type="match status" value="1"/>
</dbReference>
<gene>
    <name evidence="3" type="ORF">GR170_11135</name>
</gene>
<name>A0A6L7G4T8_9RHOB</name>
<evidence type="ECO:0000313" key="4">
    <source>
        <dbReference type="Proteomes" id="UP000477911"/>
    </source>
</evidence>
<sequence length="129" mass="13646">MSGDDESRLFAAINAARAAQGLPALSHDPRAEAAARAQARDMAQNRFMGHGGSDGSGPAQRLEHQGYRWSFVAENLSFNYPSPEATVEGWMTSPGHRANILAPEARDLGVARADGALGPYRAAVFAAPL</sequence>
<dbReference type="Gene3D" id="3.40.33.10">
    <property type="entry name" value="CAP"/>
    <property type="match status" value="1"/>
</dbReference>
<evidence type="ECO:0000256" key="1">
    <source>
        <dbReference type="SAM" id="MobiDB-lite"/>
    </source>
</evidence>
<dbReference type="Proteomes" id="UP000477911">
    <property type="component" value="Unassembled WGS sequence"/>
</dbReference>
<organism evidence="3 4">
    <name type="scientific">Pseudooceanicola albus</name>
    <dbReference type="NCBI Taxonomy" id="2692189"/>
    <lineage>
        <taxon>Bacteria</taxon>
        <taxon>Pseudomonadati</taxon>
        <taxon>Pseudomonadota</taxon>
        <taxon>Alphaproteobacteria</taxon>
        <taxon>Rhodobacterales</taxon>
        <taxon>Paracoccaceae</taxon>
        <taxon>Pseudooceanicola</taxon>
    </lineage>
</organism>
<dbReference type="PANTHER" id="PTHR31157:SF1">
    <property type="entry name" value="SCP DOMAIN-CONTAINING PROTEIN"/>
    <property type="match status" value="1"/>
</dbReference>
<dbReference type="PANTHER" id="PTHR31157">
    <property type="entry name" value="SCP DOMAIN-CONTAINING PROTEIN"/>
    <property type="match status" value="1"/>
</dbReference>
<comment type="caution">
    <text evidence="3">The sequence shown here is derived from an EMBL/GenBank/DDBJ whole genome shotgun (WGS) entry which is preliminary data.</text>
</comment>
<feature type="compositionally biased region" description="Low complexity" evidence="1">
    <location>
        <begin position="34"/>
        <end position="46"/>
    </location>
</feature>
<protein>
    <submittedName>
        <fullName evidence="3">CAP domain-containing protein</fullName>
    </submittedName>
</protein>